<reference evidence="2 3" key="1">
    <citation type="submission" date="2020-07" db="EMBL/GenBank/DDBJ databases">
        <title>Draft genome and description of Corynebacterium haemomassiliense strain Marseile-Q3615 sp. nov.</title>
        <authorList>
            <person name="Boxberger M."/>
            <person name="La Scola B."/>
        </authorList>
    </citation>
    <scope>NUCLEOTIDE SEQUENCE [LARGE SCALE GENOMIC DNA]</scope>
    <source>
        <strain evidence="2 3">Marseille-Q3615</strain>
    </source>
</reference>
<feature type="region of interest" description="Disordered" evidence="1">
    <location>
        <begin position="72"/>
        <end position="95"/>
    </location>
</feature>
<dbReference type="InterPro" id="IPR009467">
    <property type="entry name" value="Glycolipid-bd_prot_put"/>
</dbReference>
<dbReference type="RefSeq" id="WP_181888126.1">
    <property type="nucleotide sequence ID" value="NZ_JACDTZ010000001.1"/>
</dbReference>
<dbReference type="SUPFAM" id="SSF159275">
    <property type="entry name" value="PA1994-like"/>
    <property type="match status" value="1"/>
</dbReference>
<keyword evidence="3" id="KW-1185">Reference proteome</keyword>
<name>A0A7W2E901_9CORY</name>
<comment type="caution">
    <text evidence="2">The sequence shown here is derived from an EMBL/GenBank/DDBJ whole genome shotgun (WGS) entry which is preliminary data.</text>
</comment>
<sequence>MEQTYTWHHVDNPSIQNEARVQFHRTGLTASGTQVGEGYEATWELSAVENWVTQNVEVNVVGDGWERHLELTRTEDGEWTSTTKESGTQPNGLPSPGIVQPADLETALDCDLGLCPLTNTMPIRRLGLLEEDVSKTPLIMAWIDMPSLQVIASDQYYSSIDSHKVRYASGTRGVDVELEVDEDGVVVYYPDMARRI</sequence>
<evidence type="ECO:0000313" key="2">
    <source>
        <dbReference type="EMBL" id="MBA5243359.1"/>
    </source>
</evidence>
<dbReference type="Pfam" id="PF06475">
    <property type="entry name" value="Glycolipid_bind"/>
    <property type="match status" value="1"/>
</dbReference>
<organism evidence="2 3">
    <name type="scientific">Corynebacterium haemomassiliense</name>
    <dbReference type="NCBI Taxonomy" id="2754726"/>
    <lineage>
        <taxon>Bacteria</taxon>
        <taxon>Bacillati</taxon>
        <taxon>Actinomycetota</taxon>
        <taxon>Actinomycetes</taxon>
        <taxon>Mycobacteriales</taxon>
        <taxon>Corynebacteriaceae</taxon>
        <taxon>Corynebacterium</taxon>
    </lineage>
</organism>
<proteinExistence type="predicted"/>
<dbReference type="Proteomes" id="UP000523682">
    <property type="component" value="Unassembled WGS sequence"/>
</dbReference>
<gene>
    <name evidence="2" type="ORF">H0193_00755</name>
</gene>
<accession>A0A7W2E901</accession>
<dbReference type="AlphaFoldDB" id="A0A7W2E901"/>
<feature type="compositionally biased region" description="Polar residues" evidence="1">
    <location>
        <begin position="79"/>
        <end position="92"/>
    </location>
</feature>
<evidence type="ECO:0000256" key="1">
    <source>
        <dbReference type="SAM" id="MobiDB-lite"/>
    </source>
</evidence>
<evidence type="ECO:0000313" key="3">
    <source>
        <dbReference type="Proteomes" id="UP000523682"/>
    </source>
</evidence>
<dbReference type="EMBL" id="JACDTZ010000001">
    <property type="protein sequence ID" value="MBA5243359.1"/>
    <property type="molecule type" value="Genomic_DNA"/>
</dbReference>
<protein>
    <submittedName>
        <fullName evidence="2">Putative glycolipid-binding domain-containing protein</fullName>
    </submittedName>
</protein>